<reference evidence="3" key="1">
    <citation type="journal article" date="2024" name="Int. J. Syst. Evol. Microbiol.">
        <title>Methylomarinovum tepidoasis sp. nov., a moderately thermophilic methanotroph of the family Methylothermaceae isolated from a deep-sea hydrothermal field.</title>
        <authorList>
            <person name="Hirayama H."/>
            <person name="Takaki Y."/>
            <person name="Abe M."/>
            <person name="Miyazaki M."/>
            <person name="Uematsu K."/>
            <person name="Matsui Y."/>
            <person name="Takai K."/>
        </authorList>
    </citation>
    <scope>NUCLEOTIDE SEQUENCE [LARGE SCALE GENOMIC DNA]</scope>
    <source>
        <strain evidence="3">IT-9</strain>
    </source>
</reference>
<keyword evidence="3" id="KW-1185">Reference proteome</keyword>
<feature type="coiled-coil region" evidence="1">
    <location>
        <begin position="46"/>
        <end position="77"/>
    </location>
</feature>
<dbReference type="RefSeq" id="WP_317705604.1">
    <property type="nucleotide sequence ID" value="NZ_AP024714.1"/>
</dbReference>
<dbReference type="Proteomes" id="UP001321825">
    <property type="component" value="Chromosome"/>
</dbReference>
<dbReference type="EMBL" id="AP024714">
    <property type="protein sequence ID" value="BCX80639.1"/>
    <property type="molecule type" value="Genomic_DNA"/>
</dbReference>
<dbReference type="Pfam" id="PF17195">
    <property type="entry name" value="DUF5132"/>
    <property type="match status" value="1"/>
</dbReference>
<dbReference type="AlphaFoldDB" id="A0AAU9C4C5"/>
<gene>
    <name evidence="2" type="ORF">MIT9_P0213</name>
</gene>
<protein>
    <recommendedName>
        <fullName evidence="4">DUF1490 family protein</fullName>
    </recommendedName>
</protein>
<organism evidence="2 3">
    <name type="scientific">Methylomarinovum caldicuralii</name>
    <dbReference type="NCBI Taxonomy" id="438856"/>
    <lineage>
        <taxon>Bacteria</taxon>
        <taxon>Pseudomonadati</taxon>
        <taxon>Pseudomonadota</taxon>
        <taxon>Gammaproteobacteria</taxon>
        <taxon>Methylococcales</taxon>
        <taxon>Methylothermaceae</taxon>
        <taxon>Methylomarinovum</taxon>
    </lineage>
</organism>
<accession>A0AAU9C4C5</accession>
<keyword evidence="1" id="KW-0175">Coiled coil</keyword>
<evidence type="ECO:0008006" key="4">
    <source>
        <dbReference type="Google" id="ProtNLM"/>
    </source>
</evidence>
<evidence type="ECO:0000313" key="3">
    <source>
        <dbReference type="Proteomes" id="UP001321825"/>
    </source>
</evidence>
<evidence type="ECO:0000313" key="2">
    <source>
        <dbReference type="EMBL" id="BCX80639.1"/>
    </source>
</evidence>
<name>A0AAU9C4C5_9GAMM</name>
<proteinExistence type="predicted"/>
<evidence type="ECO:0000256" key="1">
    <source>
        <dbReference type="SAM" id="Coils"/>
    </source>
</evidence>
<sequence length="90" mass="9486">MKDETLKGIAIGVGLTAAALAARSALRGDTGRLLLRATLKSGILAYEKARETLAEVAEDVEDIYAEVQDELRQARAAAEDTAPGDSDETP</sequence>
<dbReference type="KEGG" id="mcau:MIT9_P0213"/>
<dbReference type="InterPro" id="IPR033456">
    <property type="entry name" value="DUF5132"/>
</dbReference>